<dbReference type="SUPFAM" id="SSF53474">
    <property type="entry name" value="alpha/beta-Hydrolases"/>
    <property type="match status" value="1"/>
</dbReference>
<keyword evidence="4" id="KW-1185">Reference proteome</keyword>
<evidence type="ECO:0000256" key="1">
    <source>
        <dbReference type="SAM" id="SignalP"/>
    </source>
</evidence>
<gene>
    <name evidence="3" type="ORF">GCM10007898_18280</name>
</gene>
<dbReference type="InterPro" id="IPR000073">
    <property type="entry name" value="AB_hydrolase_1"/>
</dbReference>
<evidence type="ECO:0000313" key="4">
    <source>
        <dbReference type="Proteomes" id="UP001156627"/>
    </source>
</evidence>
<dbReference type="RefSeq" id="WP_284331705.1">
    <property type="nucleotide sequence ID" value="NZ_BSOA01000015.1"/>
</dbReference>
<name>A0ABQ5X9G5_9GAMM</name>
<evidence type="ECO:0000259" key="2">
    <source>
        <dbReference type="Pfam" id="PF00561"/>
    </source>
</evidence>
<organism evidence="3 4">
    <name type="scientific">Dyella flagellata</name>
    <dbReference type="NCBI Taxonomy" id="1867833"/>
    <lineage>
        <taxon>Bacteria</taxon>
        <taxon>Pseudomonadati</taxon>
        <taxon>Pseudomonadota</taxon>
        <taxon>Gammaproteobacteria</taxon>
        <taxon>Lysobacterales</taxon>
        <taxon>Rhodanobacteraceae</taxon>
        <taxon>Dyella</taxon>
    </lineage>
</organism>
<keyword evidence="1" id="KW-0732">Signal</keyword>
<dbReference type="EMBL" id="BSOA01000015">
    <property type="protein sequence ID" value="GLQ88259.1"/>
    <property type="molecule type" value="Genomic_DNA"/>
</dbReference>
<comment type="caution">
    <text evidence="3">The sequence shown here is derived from an EMBL/GenBank/DDBJ whole genome shotgun (WGS) entry which is preliminary data.</text>
</comment>
<feature type="chain" id="PRO_5045361507" description="AB hydrolase-1 domain-containing protein" evidence="1">
    <location>
        <begin position="23"/>
        <end position="351"/>
    </location>
</feature>
<feature type="signal peptide" evidence="1">
    <location>
        <begin position="1"/>
        <end position="22"/>
    </location>
</feature>
<dbReference type="InterPro" id="IPR029058">
    <property type="entry name" value="AB_hydrolase_fold"/>
</dbReference>
<dbReference type="Proteomes" id="UP001156627">
    <property type="component" value="Unassembled WGS sequence"/>
</dbReference>
<dbReference type="Pfam" id="PF00561">
    <property type="entry name" value="Abhydrolase_1"/>
    <property type="match status" value="1"/>
</dbReference>
<sequence length="351" mass="37946">MEATTFAVLVAVGLSLASSAAAQTMPAKPPIVDDPVYTKPQQLVDVGGGRRLNLYCLGEGSPTVVFDSGLGDSTVAWALVQPVIAKKTRACSYDRAGLAFSDAATQPSDAKNDAEDLHALLQAAHVAPPYVLVGHSSGGMAVRVFADRYRDEVVGMVIVDGAHEDQSQREEAAGPFRKAKWEADLKDTSCVDAAKNGVIAKNDPLYDKCVGKVAIDPHYSQAINDASLKYSATLKWQSAVLSEKRSVFDASADETRATRRDFGDMPIIVLTHAPHPWPKDWTQASQDRHTLLWEDMHNEVAAMSTHGVNEIVPRSGHDIQYDRPEIVIDAIEQTISIADKQARQSTVASTK</sequence>
<dbReference type="PANTHER" id="PTHR43139">
    <property type="entry name" value="SI:DKEY-122A22.2"/>
    <property type="match status" value="1"/>
</dbReference>
<proteinExistence type="predicted"/>
<reference evidence="4" key="1">
    <citation type="journal article" date="2019" name="Int. J. Syst. Evol. Microbiol.">
        <title>The Global Catalogue of Microorganisms (GCM) 10K type strain sequencing project: providing services to taxonomists for standard genome sequencing and annotation.</title>
        <authorList>
            <consortium name="The Broad Institute Genomics Platform"/>
            <consortium name="The Broad Institute Genome Sequencing Center for Infectious Disease"/>
            <person name="Wu L."/>
            <person name="Ma J."/>
        </authorList>
    </citation>
    <scope>NUCLEOTIDE SEQUENCE [LARGE SCALE GENOMIC DNA]</scope>
    <source>
        <strain evidence="4">NBRC 111981</strain>
    </source>
</reference>
<evidence type="ECO:0000313" key="3">
    <source>
        <dbReference type="EMBL" id="GLQ88259.1"/>
    </source>
</evidence>
<dbReference type="InterPro" id="IPR052370">
    <property type="entry name" value="Meta-cleavage_hydrolase"/>
</dbReference>
<accession>A0ABQ5X9G5</accession>
<feature type="domain" description="AB hydrolase-1" evidence="2">
    <location>
        <begin position="62"/>
        <end position="164"/>
    </location>
</feature>
<protein>
    <recommendedName>
        <fullName evidence="2">AB hydrolase-1 domain-containing protein</fullName>
    </recommendedName>
</protein>
<dbReference type="PANTHER" id="PTHR43139:SF52">
    <property type="entry name" value="SI:DKEY-122A22.2"/>
    <property type="match status" value="1"/>
</dbReference>
<dbReference type="Gene3D" id="3.40.50.1820">
    <property type="entry name" value="alpha/beta hydrolase"/>
    <property type="match status" value="1"/>
</dbReference>